<gene>
    <name evidence="1" type="ORF">CLEI1391_LOCUS6447</name>
</gene>
<organism evidence="1">
    <name type="scientific">Chlamydomonas leiostraca</name>
    <dbReference type="NCBI Taxonomy" id="1034604"/>
    <lineage>
        <taxon>Eukaryota</taxon>
        <taxon>Viridiplantae</taxon>
        <taxon>Chlorophyta</taxon>
        <taxon>core chlorophytes</taxon>
        <taxon>Chlorophyceae</taxon>
        <taxon>CS clade</taxon>
        <taxon>Chlamydomonadales</taxon>
        <taxon>Chlamydomonadaceae</taxon>
        <taxon>Chlamydomonas</taxon>
    </lineage>
</organism>
<protein>
    <submittedName>
        <fullName evidence="1">Uncharacterized protein</fullName>
    </submittedName>
</protein>
<name>A0A7S0RET5_9CHLO</name>
<reference evidence="1" key="1">
    <citation type="submission" date="2021-01" db="EMBL/GenBank/DDBJ databases">
        <authorList>
            <person name="Corre E."/>
            <person name="Pelletier E."/>
            <person name="Niang G."/>
            <person name="Scheremetjew M."/>
            <person name="Finn R."/>
            <person name="Kale V."/>
            <person name="Holt S."/>
            <person name="Cochrane G."/>
            <person name="Meng A."/>
            <person name="Brown T."/>
            <person name="Cohen L."/>
        </authorList>
    </citation>
    <scope>NUCLEOTIDE SEQUENCE</scope>
    <source>
        <strain evidence="1">SAG 11-49</strain>
    </source>
</reference>
<evidence type="ECO:0000313" key="1">
    <source>
        <dbReference type="EMBL" id="CAD8674624.1"/>
    </source>
</evidence>
<sequence>MKPEVFFTWASENASYIDNIKVKKVIKLFPVQFAATGFYNLHSRQFSHKLSCKDVMLRGKITYDPGARAVEYRKRFGVPFPVLGSKLGSFVASIRWAYNEVSSQWDPAFRFGFEFRQGGAEVVQLNAIRFKPKIFYKNIGVEARTQLTVQLPSKLLFDMAPSHAASGAQGGAGEDDDAFGCSLDVQQLNLVLRL</sequence>
<dbReference type="AlphaFoldDB" id="A0A7S0RET5"/>
<dbReference type="EMBL" id="HBFB01011410">
    <property type="protein sequence ID" value="CAD8674624.1"/>
    <property type="molecule type" value="Transcribed_RNA"/>
</dbReference>
<accession>A0A7S0RET5</accession>
<proteinExistence type="predicted"/>